<evidence type="ECO:0000313" key="3">
    <source>
        <dbReference type="Proteomes" id="UP001165080"/>
    </source>
</evidence>
<gene>
    <name evidence="2" type="primary">PLEST002253</name>
    <name evidence="2" type="ORF">PLESTB_000733000</name>
</gene>
<evidence type="ECO:0000313" key="2">
    <source>
        <dbReference type="EMBL" id="GLC53332.1"/>
    </source>
</evidence>
<organism evidence="2 3">
    <name type="scientific">Pleodorina starrii</name>
    <dbReference type="NCBI Taxonomy" id="330485"/>
    <lineage>
        <taxon>Eukaryota</taxon>
        <taxon>Viridiplantae</taxon>
        <taxon>Chlorophyta</taxon>
        <taxon>core chlorophytes</taxon>
        <taxon>Chlorophyceae</taxon>
        <taxon>CS clade</taxon>
        <taxon>Chlamydomonadales</taxon>
        <taxon>Volvocaceae</taxon>
        <taxon>Pleodorina</taxon>
    </lineage>
</organism>
<comment type="caution">
    <text evidence="2">The sequence shown here is derived from an EMBL/GenBank/DDBJ whole genome shotgun (WGS) entry which is preliminary data.</text>
</comment>
<dbReference type="Proteomes" id="UP001165080">
    <property type="component" value="Unassembled WGS sequence"/>
</dbReference>
<sequence>MWLPPSRSAAFGCFGRGDATVVIRRHPAKPGADAVPKANSSYKSPLRLSRSEIAQQEQQSPPTQPQEPLDSSAAAMWAKAADLALRDASPSTQAEAAAAAAATSSAAATTIARQVSERLSRTDAMDGELYLPLPPISGLAFTAQDEIMGTVRHKPCKVVPL</sequence>
<proteinExistence type="predicted"/>
<evidence type="ECO:0000256" key="1">
    <source>
        <dbReference type="SAM" id="MobiDB-lite"/>
    </source>
</evidence>
<protein>
    <submittedName>
        <fullName evidence="2">Uncharacterized protein</fullName>
    </submittedName>
</protein>
<reference evidence="2 3" key="1">
    <citation type="journal article" date="2023" name="Commun. Biol.">
        <title>Reorganization of the ancestral sex-determining regions during the evolution of trioecy in Pleodorina starrii.</title>
        <authorList>
            <person name="Takahashi K."/>
            <person name="Suzuki S."/>
            <person name="Kawai-Toyooka H."/>
            <person name="Yamamoto K."/>
            <person name="Hamaji T."/>
            <person name="Ootsuki R."/>
            <person name="Yamaguchi H."/>
            <person name="Kawachi M."/>
            <person name="Higashiyama T."/>
            <person name="Nozaki H."/>
        </authorList>
    </citation>
    <scope>NUCLEOTIDE SEQUENCE [LARGE SCALE GENOMIC DNA]</scope>
    <source>
        <strain evidence="2 3">NIES-4479</strain>
    </source>
</reference>
<name>A0A9W6BKN9_9CHLO</name>
<feature type="region of interest" description="Disordered" evidence="1">
    <location>
        <begin position="28"/>
        <end position="73"/>
    </location>
</feature>
<dbReference type="EMBL" id="BRXU01000007">
    <property type="protein sequence ID" value="GLC53332.1"/>
    <property type="molecule type" value="Genomic_DNA"/>
</dbReference>
<dbReference type="AlphaFoldDB" id="A0A9W6BKN9"/>
<accession>A0A9W6BKN9</accession>
<keyword evidence="3" id="KW-1185">Reference proteome</keyword>